<proteinExistence type="predicted"/>
<feature type="compositionally biased region" description="Low complexity" evidence="1">
    <location>
        <begin position="32"/>
        <end position="60"/>
    </location>
</feature>
<name>A0A5B7JVN9_PORTR</name>
<dbReference type="EMBL" id="VSRR010114352">
    <property type="protein sequence ID" value="MPC98503.1"/>
    <property type="molecule type" value="Genomic_DNA"/>
</dbReference>
<organism evidence="2 3">
    <name type="scientific">Portunus trituberculatus</name>
    <name type="common">Swimming crab</name>
    <name type="synonym">Neptunus trituberculatus</name>
    <dbReference type="NCBI Taxonomy" id="210409"/>
    <lineage>
        <taxon>Eukaryota</taxon>
        <taxon>Metazoa</taxon>
        <taxon>Ecdysozoa</taxon>
        <taxon>Arthropoda</taxon>
        <taxon>Crustacea</taxon>
        <taxon>Multicrustacea</taxon>
        <taxon>Malacostraca</taxon>
        <taxon>Eumalacostraca</taxon>
        <taxon>Eucarida</taxon>
        <taxon>Decapoda</taxon>
        <taxon>Pleocyemata</taxon>
        <taxon>Brachyura</taxon>
        <taxon>Eubrachyura</taxon>
        <taxon>Portunoidea</taxon>
        <taxon>Portunidae</taxon>
        <taxon>Portuninae</taxon>
        <taxon>Portunus</taxon>
    </lineage>
</organism>
<keyword evidence="3" id="KW-1185">Reference proteome</keyword>
<dbReference type="Proteomes" id="UP000324222">
    <property type="component" value="Unassembled WGS sequence"/>
</dbReference>
<feature type="region of interest" description="Disordered" evidence="1">
    <location>
        <begin position="228"/>
        <end position="272"/>
    </location>
</feature>
<evidence type="ECO:0000313" key="2">
    <source>
        <dbReference type="EMBL" id="MPC98503.1"/>
    </source>
</evidence>
<comment type="caution">
    <text evidence="2">The sequence shown here is derived from an EMBL/GenBank/DDBJ whole genome shotgun (WGS) entry which is preliminary data.</text>
</comment>
<protein>
    <submittedName>
        <fullName evidence="2">Uncharacterized protein</fullName>
    </submittedName>
</protein>
<feature type="region of interest" description="Disordered" evidence="1">
    <location>
        <begin position="148"/>
        <end position="169"/>
    </location>
</feature>
<accession>A0A5B7JVN9</accession>
<feature type="region of interest" description="Disordered" evidence="1">
    <location>
        <begin position="179"/>
        <end position="198"/>
    </location>
</feature>
<feature type="region of interest" description="Disordered" evidence="1">
    <location>
        <begin position="1"/>
        <end position="80"/>
    </location>
</feature>
<dbReference type="AlphaFoldDB" id="A0A5B7JVN9"/>
<reference evidence="2 3" key="1">
    <citation type="submission" date="2019-05" db="EMBL/GenBank/DDBJ databases">
        <title>Another draft genome of Portunus trituberculatus and its Hox gene families provides insights of decapod evolution.</title>
        <authorList>
            <person name="Jeong J.-H."/>
            <person name="Song I."/>
            <person name="Kim S."/>
            <person name="Choi T."/>
            <person name="Kim D."/>
            <person name="Ryu S."/>
            <person name="Kim W."/>
        </authorList>
    </citation>
    <scope>NUCLEOTIDE SEQUENCE [LARGE SCALE GENOMIC DNA]</scope>
    <source>
        <tissue evidence="2">Muscle</tissue>
    </source>
</reference>
<feature type="compositionally biased region" description="Basic and acidic residues" evidence="1">
    <location>
        <begin position="228"/>
        <end position="254"/>
    </location>
</feature>
<evidence type="ECO:0000313" key="3">
    <source>
        <dbReference type="Proteomes" id="UP000324222"/>
    </source>
</evidence>
<sequence length="357" mass="39188">MERKIDTMGARKGADSPSSPSPSLTGPEPFVSGSQAASSGSEGCSLTRSVSSVESYSSNSDKFGNSSDKRSYTLDRYGSGLDRFTSTSDKLTSALDKFGSSSVKFGSETERSKSLPEKYSIDLGISQFGLGGEISGLTFRTGLEKHVSGLERSNSSPAKYLSPDKREKTSEQLDFLTETHKFGCGNQEGPDTFKSGKENTETASELNHIGYGIENRQKPNLDKEKAFTTEKHGYGYENRTRDMENGQYGLEKEGTASGPGLATSRPGKNNGEEIEREKMNYLSHLRKEGRMTSGGEMEGKIVLLRACLDSLREVEGKVEELEESGGKEDRWEREERDFTCDSLINVFERVVRVLGEV</sequence>
<evidence type="ECO:0000256" key="1">
    <source>
        <dbReference type="SAM" id="MobiDB-lite"/>
    </source>
</evidence>
<gene>
    <name evidence="2" type="ORF">E2C01_093876</name>
</gene>